<evidence type="ECO:0000256" key="2">
    <source>
        <dbReference type="ARBA" id="ARBA00022722"/>
    </source>
</evidence>
<dbReference type="CDD" id="cd04489">
    <property type="entry name" value="ExoVII_LU_OBF"/>
    <property type="match status" value="1"/>
</dbReference>
<dbReference type="Pfam" id="PF13742">
    <property type="entry name" value="tRNA_anti_2"/>
    <property type="match status" value="1"/>
</dbReference>
<comment type="caution">
    <text evidence="10">The sequence shown here is derived from an EMBL/GenBank/DDBJ whole genome shotgun (WGS) entry which is preliminary data.</text>
</comment>
<keyword evidence="3 5" id="KW-0378">Hydrolase</keyword>
<comment type="subcellular location">
    <subcellularLocation>
        <location evidence="5 6">Cytoplasm</location>
    </subcellularLocation>
</comment>
<comment type="similarity">
    <text evidence="5 6">Belongs to the XseA family.</text>
</comment>
<name>A0A917SKY1_9ACTN</name>
<dbReference type="GO" id="GO:0005737">
    <property type="term" value="C:cytoplasm"/>
    <property type="evidence" value="ECO:0007669"/>
    <property type="project" value="UniProtKB-SubCell"/>
</dbReference>
<dbReference type="Pfam" id="PF02601">
    <property type="entry name" value="Exonuc_VII_L"/>
    <property type="match status" value="1"/>
</dbReference>
<feature type="compositionally biased region" description="Low complexity" evidence="7">
    <location>
        <begin position="1"/>
        <end position="21"/>
    </location>
</feature>
<accession>A0A917SKY1</accession>
<dbReference type="GO" id="GO:0008855">
    <property type="term" value="F:exodeoxyribonuclease VII activity"/>
    <property type="evidence" value="ECO:0007669"/>
    <property type="project" value="UniProtKB-UniRule"/>
</dbReference>
<dbReference type="GO" id="GO:0006308">
    <property type="term" value="P:DNA catabolic process"/>
    <property type="evidence" value="ECO:0007669"/>
    <property type="project" value="UniProtKB-UniRule"/>
</dbReference>
<sequence length="456" mass="48041">MTPPATAGGPAASGTSAGGRPAPFPATAADTSRENPWPVRALAQRMAQYVDRAPAAWIEGQIAQLGRSSAAATVFLTLRDAAADISLQVTCARSTLAALPVPPTEGARVVVHGRFEFYAPRGSLSFRADELHPVGLGELLARLERLRRLLAAEGLTAPERKRRLPFLPHTVGLVTGKASAAESDVLANARARWPAVRFRVENPAVQGLSAVTQMIAALQRLDADPHVEVIVLARGGGSTEDLLPFSDEALCRAVSACRTPVVSAIGHEPDHPIVDDVADVRCSTPTDAGKRVVPDARAEAAAVDGLRTRARRALAGWVDGEAARLSRLTAATVLADPLAPVERRADEIGRWRDRGRAVITARIDRDDRDVAHRRAQLTALGPAATLARGYAVVQVGHLVLRSVDEAPAGAQLRIRVADGALAARSLGTEQPDPVDGTADGGPAAPTRAARRARRTT</sequence>
<dbReference type="InterPro" id="IPR020579">
    <property type="entry name" value="Exonuc_VII_lsu_C"/>
</dbReference>
<evidence type="ECO:0000259" key="8">
    <source>
        <dbReference type="Pfam" id="PF02601"/>
    </source>
</evidence>
<keyword evidence="2 5" id="KW-0540">Nuclease</keyword>
<dbReference type="EC" id="3.1.11.6" evidence="5"/>
<protein>
    <recommendedName>
        <fullName evidence="5">Exodeoxyribonuclease 7 large subunit</fullName>
        <ecNumber evidence="5">3.1.11.6</ecNumber>
    </recommendedName>
    <alternativeName>
        <fullName evidence="5">Exodeoxyribonuclease VII large subunit</fullName>
        <shortName evidence="5">Exonuclease VII large subunit</shortName>
    </alternativeName>
</protein>
<dbReference type="GO" id="GO:0003676">
    <property type="term" value="F:nucleic acid binding"/>
    <property type="evidence" value="ECO:0007669"/>
    <property type="project" value="InterPro"/>
</dbReference>
<dbReference type="NCBIfam" id="TIGR00237">
    <property type="entry name" value="xseA"/>
    <property type="match status" value="1"/>
</dbReference>
<evidence type="ECO:0000256" key="4">
    <source>
        <dbReference type="ARBA" id="ARBA00022839"/>
    </source>
</evidence>
<feature type="region of interest" description="Disordered" evidence="7">
    <location>
        <begin position="1"/>
        <end position="35"/>
    </location>
</feature>
<reference evidence="10" key="2">
    <citation type="submission" date="2020-09" db="EMBL/GenBank/DDBJ databases">
        <authorList>
            <person name="Sun Q."/>
            <person name="Zhou Y."/>
        </authorList>
    </citation>
    <scope>NUCLEOTIDE SEQUENCE</scope>
    <source>
        <strain evidence="10">CGMCC 4.7308</strain>
    </source>
</reference>
<evidence type="ECO:0000313" key="10">
    <source>
        <dbReference type="EMBL" id="GGL86900.1"/>
    </source>
</evidence>
<feature type="region of interest" description="Disordered" evidence="7">
    <location>
        <begin position="425"/>
        <end position="456"/>
    </location>
</feature>
<evidence type="ECO:0000256" key="7">
    <source>
        <dbReference type="SAM" id="MobiDB-lite"/>
    </source>
</evidence>
<feature type="compositionally biased region" description="Low complexity" evidence="7">
    <location>
        <begin position="431"/>
        <end position="447"/>
    </location>
</feature>
<evidence type="ECO:0000256" key="3">
    <source>
        <dbReference type="ARBA" id="ARBA00022801"/>
    </source>
</evidence>
<reference evidence="10" key="1">
    <citation type="journal article" date="2014" name="Int. J. Syst. Evol. Microbiol.">
        <title>Complete genome sequence of Corynebacterium casei LMG S-19264T (=DSM 44701T), isolated from a smear-ripened cheese.</title>
        <authorList>
            <consortium name="US DOE Joint Genome Institute (JGI-PGF)"/>
            <person name="Walter F."/>
            <person name="Albersmeier A."/>
            <person name="Kalinowski J."/>
            <person name="Ruckert C."/>
        </authorList>
    </citation>
    <scope>NUCLEOTIDE SEQUENCE</scope>
    <source>
        <strain evidence="10">CGMCC 4.7308</strain>
    </source>
</reference>
<evidence type="ECO:0000256" key="1">
    <source>
        <dbReference type="ARBA" id="ARBA00022490"/>
    </source>
</evidence>
<feature type="domain" description="Exonuclease VII large subunit C-terminal" evidence="8">
    <location>
        <begin position="156"/>
        <end position="363"/>
    </location>
</feature>
<feature type="domain" description="OB-fold nucleic acid binding" evidence="9">
    <location>
        <begin position="38"/>
        <end position="131"/>
    </location>
</feature>
<dbReference type="AlphaFoldDB" id="A0A917SKY1"/>
<comment type="subunit">
    <text evidence="5">Heterooligomer composed of large and small subunits.</text>
</comment>
<comment type="catalytic activity">
    <reaction evidence="5 6">
        <text>Exonucleolytic cleavage in either 5'- to 3'- or 3'- to 5'-direction to yield nucleoside 5'-phosphates.</text>
        <dbReference type="EC" id="3.1.11.6"/>
    </reaction>
</comment>
<gene>
    <name evidence="5 10" type="primary">xseA</name>
    <name evidence="10" type="ORF">GCM10011594_03140</name>
</gene>
<keyword evidence="1 5" id="KW-0963">Cytoplasm</keyword>
<dbReference type="RefSeq" id="WP_188939734.1">
    <property type="nucleotide sequence ID" value="NZ_BMNA01000001.1"/>
</dbReference>
<organism evidence="10 11">
    <name type="scientific">Nakamurella endophytica</name>
    <dbReference type="NCBI Taxonomy" id="1748367"/>
    <lineage>
        <taxon>Bacteria</taxon>
        <taxon>Bacillati</taxon>
        <taxon>Actinomycetota</taxon>
        <taxon>Actinomycetes</taxon>
        <taxon>Nakamurellales</taxon>
        <taxon>Nakamurellaceae</taxon>
        <taxon>Nakamurella</taxon>
    </lineage>
</organism>
<evidence type="ECO:0000313" key="11">
    <source>
        <dbReference type="Proteomes" id="UP000655208"/>
    </source>
</evidence>
<dbReference type="GO" id="GO:0009318">
    <property type="term" value="C:exodeoxyribonuclease VII complex"/>
    <property type="evidence" value="ECO:0007669"/>
    <property type="project" value="UniProtKB-UniRule"/>
</dbReference>
<dbReference type="PANTHER" id="PTHR30008:SF0">
    <property type="entry name" value="EXODEOXYRIBONUCLEASE 7 LARGE SUBUNIT"/>
    <property type="match status" value="1"/>
</dbReference>
<keyword evidence="11" id="KW-1185">Reference proteome</keyword>
<dbReference type="PANTHER" id="PTHR30008">
    <property type="entry name" value="EXODEOXYRIBONUCLEASE 7 LARGE SUBUNIT"/>
    <property type="match status" value="1"/>
</dbReference>
<comment type="function">
    <text evidence="5">Bidirectionally degrades single-stranded DNA into large acid-insoluble oligonucleotides, which are then degraded further into small acid-soluble oligonucleotides.</text>
</comment>
<evidence type="ECO:0000256" key="5">
    <source>
        <dbReference type="HAMAP-Rule" id="MF_00378"/>
    </source>
</evidence>
<dbReference type="EMBL" id="BMNA01000001">
    <property type="protein sequence ID" value="GGL86900.1"/>
    <property type="molecule type" value="Genomic_DNA"/>
</dbReference>
<proteinExistence type="inferred from homology"/>
<dbReference type="InterPro" id="IPR025824">
    <property type="entry name" value="OB-fold_nuc-bd_dom"/>
</dbReference>
<dbReference type="Proteomes" id="UP000655208">
    <property type="component" value="Unassembled WGS sequence"/>
</dbReference>
<evidence type="ECO:0000259" key="9">
    <source>
        <dbReference type="Pfam" id="PF13742"/>
    </source>
</evidence>
<evidence type="ECO:0000256" key="6">
    <source>
        <dbReference type="RuleBase" id="RU004355"/>
    </source>
</evidence>
<dbReference type="HAMAP" id="MF_00378">
    <property type="entry name" value="Exonuc_7_L"/>
    <property type="match status" value="1"/>
</dbReference>
<keyword evidence="4 5" id="KW-0269">Exonuclease</keyword>
<dbReference type="InterPro" id="IPR003753">
    <property type="entry name" value="Exonuc_VII_L"/>
</dbReference>